<evidence type="ECO:0000313" key="2">
    <source>
        <dbReference type="EMBL" id="KAF9333609.1"/>
    </source>
</evidence>
<keyword evidence="3" id="KW-1185">Reference proteome</keyword>
<proteinExistence type="predicted"/>
<organism evidence="2 3">
    <name type="scientific">Podila minutissima</name>
    <dbReference type="NCBI Taxonomy" id="64525"/>
    <lineage>
        <taxon>Eukaryota</taxon>
        <taxon>Fungi</taxon>
        <taxon>Fungi incertae sedis</taxon>
        <taxon>Mucoromycota</taxon>
        <taxon>Mortierellomycotina</taxon>
        <taxon>Mortierellomycetes</taxon>
        <taxon>Mortierellales</taxon>
        <taxon>Mortierellaceae</taxon>
        <taxon>Podila</taxon>
    </lineage>
</organism>
<evidence type="ECO:0008006" key="4">
    <source>
        <dbReference type="Google" id="ProtNLM"/>
    </source>
</evidence>
<evidence type="ECO:0000256" key="1">
    <source>
        <dbReference type="SAM" id="Phobius"/>
    </source>
</evidence>
<evidence type="ECO:0000313" key="3">
    <source>
        <dbReference type="Proteomes" id="UP000696485"/>
    </source>
</evidence>
<feature type="transmembrane region" description="Helical" evidence="1">
    <location>
        <begin position="140"/>
        <end position="162"/>
    </location>
</feature>
<dbReference type="AlphaFoldDB" id="A0A9P5SPR8"/>
<accession>A0A9P5SPR8</accession>
<protein>
    <recommendedName>
        <fullName evidence="4">ABC-2 type transporter domain-containing protein</fullName>
    </recommendedName>
</protein>
<reference evidence="2" key="1">
    <citation type="journal article" date="2020" name="Fungal Divers.">
        <title>Resolving the Mortierellaceae phylogeny through synthesis of multi-gene phylogenetics and phylogenomics.</title>
        <authorList>
            <person name="Vandepol N."/>
            <person name="Liber J."/>
            <person name="Desiro A."/>
            <person name="Na H."/>
            <person name="Kennedy M."/>
            <person name="Barry K."/>
            <person name="Grigoriev I.V."/>
            <person name="Miller A.N."/>
            <person name="O'Donnell K."/>
            <person name="Stajich J.E."/>
            <person name="Bonito G."/>
        </authorList>
    </citation>
    <scope>NUCLEOTIDE SEQUENCE</scope>
    <source>
        <strain evidence="2">NVP1</strain>
    </source>
</reference>
<name>A0A9P5SPR8_9FUNG</name>
<dbReference type="Proteomes" id="UP000696485">
    <property type="component" value="Unassembled WGS sequence"/>
</dbReference>
<keyword evidence="1" id="KW-0812">Transmembrane</keyword>
<sequence>MVGSLVVTLFMLVLTRMQTTVLTFFSFWVIMFGYINTGESIGIAFTTLVSHAGLNIAVMSAVIAIFSYMTGFMSLNIPEFLKVINHISLFKYGSLLMTRNEFDGLVFDCTQEQTMTGACPYPTGEAALDLLKFNGMDWNLYMGLFVAVVVAYRLVAWLVLVLKVKSNRW</sequence>
<dbReference type="EMBL" id="JAAAUY010000193">
    <property type="protein sequence ID" value="KAF9333609.1"/>
    <property type="molecule type" value="Genomic_DNA"/>
</dbReference>
<comment type="caution">
    <text evidence="2">The sequence shown here is derived from an EMBL/GenBank/DDBJ whole genome shotgun (WGS) entry which is preliminary data.</text>
</comment>
<keyword evidence="1" id="KW-0472">Membrane</keyword>
<gene>
    <name evidence="2" type="ORF">BG006_003412</name>
</gene>
<keyword evidence="1" id="KW-1133">Transmembrane helix</keyword>
<feature type="transmembrane region" description="Helical" evidence="1">
    <location>
        <begin position="56"/>
        <end position="75"/>
    </location>
</feature>